<dbReference type="EMBL" id="CAJNOH010004166">
    <property type="protein sequence ID" value="CAF1361580.1"/>
    <property type="molecule type" value="Genomic_DNA"/>
</dbReference>
<dbReference type="Proteomes" id="UP000663870">
    <property type="component" value="Unassembled WGS sequence"/>
</dbReference>
<feature type="region of interest" description="Disordered" evidence="1">
    <location>
        <begin position="1"/>
        <end position="22"/>
    </location>
</feature>
<protein>
    <submittedName>
        <fullName evidence="2">Uncharacterized protein</fullName>
    </submittedName>
</protein>
<name>A0A815I609_9BILA</name>
<dbReference type="AlphaFoldDB" id="A0A815I609"/>
<sequence>MRDGATCDLPAHGWGSHDSDDSEFRTDILFYDRGGGRDHDHL</sequence>
<reference evidence="2" key="1">
    <citation type="submission" date="2021-02" db="EMBL/GenBank/DDBJ databases">
        <authorList>
            <person name="Nowell W R."/>
        </authorList>
    </citation>
    <scope>NUCLEOTIDE SEQUENCE</scope>
</reference>
<evidence type="ECO:0000313" key="3">
    <source>
        <dbReference type="EMBL" id="CAF1606971.1"/>
    </source>
</evidence>
<proteinExistence type="predicted"/>
<evidence type="ECO:0000313" key="2">
    <source>
        <dbReference type="EMBL" id="CAF1361580.1"/>
    </source>
</evidence>
<comment type="caution">
    <text evidence="2">The sequence shown here is derived from an EMBL/GenBank/DDBJ whole genome shotgun (WGS) entry which is preliminary data.</text>
</comment>
<dbReference type="EMBL" id="CAJNOL010005559">
    <property type="protein sequence ID" value="CAF1606971.1"/>
    <property type="molecule type" value="Genomic_DNA"/>
</dbReference>
<gene>
    <name evidence="3" type="ORF">JXQ802_LOCUS48946</name>
    <name evidence="2" type="ORF">PYM288_LOCUS32903</name>
</gene>
<evidence type="ECO:0000256" key="1">
    <source>
        <dbReference type="SAM" id="MobiDB-lite"/>
    </source>
</evidence>
<organism evidence="2 4">
    <name type="scientific">Rotaria sordida</name>
    <dbReference type="NCBI Taxonomy" id="392033"/>
    <lineage>
        <taxon>Eukaryota</taxon>
        <taxon>Metazoa</taxon>
        <taxon>Spiralia</taxon>
        <taxon>Gnathifera</taxon>
        <taxon>Rotifera</taxon>
        <taxon>Eurotatoria</taxon>
        <taxon>Bdelloidea</taxon>
        <taxon>Philodinida</taxon>
        <taxon>Philodinidae</taxon>
        <taxon>Rotaria</taxon>
    </lineage>
</organism>
<evidence type="ECO:0000313" key="4">
    <source>
        <dbReference type="Proteomes" id="UP000663854"/>
    </source>
</evidence>
<keyword evidence="5" id="KW-1185">Reference proteome</keyword>
<evidence type="ECO:0000313" key="5">
    <source>
        <dbReference type="Proteomes" id="UP000663870"/>
    </source>
</evidence>
<feature type="non-terminal residue" evidence="2">
    <location>
        <position position="42"/>
    </location>
</feature>
<dbReference type="Proteomes" id="UP000663854">
    <property type="component" value="Unassembled WGS sequence"/>
</dbReference>
<accession>A0A815I609</accession>